<protein>
    <recommendedName>
        <fullName evidence="1">Carboxymuconolactone decarboxylase-like domain-containing protein</fullName>
    </recommendedName>
</protein>
<dbReference type="Proteomes" id="UP000379480">
    <property type="component" value="Unassembled WGS sequence"/>
</dbReference>
<dbReference type="InterPro" id="IPR004675">
    <property type="entry name" value="AhpD_core"/>
</dbReference>
<evidence type="ECO:0000313" key="2">
    <source>
        <dbReference type="EMBL" id="VVO18934.1"/>
    </source>
</evidence>
<dbReference type="EMBL" id="CABVHY010000021">
    <property type="protein sequence ID" value="VVO18934.1"/>
    <property type="molecule type" value="Genomic_DNA"/>
</dbReference>
<dbReference type="AlphaFoldDB" id="A0A5E7E2K4"/>
<organism evidence="2 3">
    <name type="scientific">Pseudomonas fluorescens</name>
    <dbReference type="NCBI Taxonomy" id="294"/>
    <lineage>
        <taxon>Bacteria</taxon>
        <taxon>Pseudomonadati</taxon>
        <taxon>Pseudomonadota</taxon>
        <taxon>Gammaproteobacteria</taxon>
        <taxon>Pseudomonadales</taxon>
        <taxon>Pseudomonadaceae</taxon>
        <taxon>Pseudomonas</taxon>
    </lineage>
</organism>
<dbReference type="GO" id="GO:0051920">
    <property type="term" value="F:peroxiredoxin activity"/>
    <property type="evidence" value="ECO:0007669"/>
    <property type="project" value="InterPro"/>
</dbReference>
<evidence type="ECO:0000313" key="3">
    <source>
        <dbReference type="Proteomes" id="UP000379480"/>
    </source>
</evidence>
<dbReference type="PANTHER" id="PTHR34846">
    <property type="entry name" value="4-CARBOXYMUCONOLACTONE DECARBOXYLASE FAMILY PROTEIN (AFU_ORTHOLOGUE AFUA_6G11590)"/>
    <property type="match status" value="1"/>
</dbReference>
<accession>A0A5E7E2K4</accession>
<dbReference type="InterPro" id="IPR003779">
    <property type="entry name" value="CMD-like"/>
</dbReference>
<reference evidence="2 3" key="1">
    <citation type="submission" date="2019-09" db="EMBL/GenBank/DDBJ databases">
        <authorList>
            <person name="Chandra G."/>
            <person name="Truman W A."/>
        </authorList>
    </citation>
    <scope>NUCLEOTIDE SEQUENCE [LARGE SCALE GENOMIC DNA]</scope>
    <source>
        <strain evidence="2">PS723</strain>
    </source>
</reference>
<dbReference type="PANTHER" id="PTHR34846:SF10">
    <property type="entry name" value="CYTOPLASMIC PROTEIN"/>
    <property type="match status" value="1"/>
</dbReference>
<dbReference type="SUPFAM" id="SSF69118">
    <property type="entry name" value="AhpD-like"/>
    <property type="match status" value="1"/>
</dbReference>
<dbReference type="NCBIfam" id="TIGR00778">
    <property type="entry name" value="ahpD_dom"/>
    <property type="match status" value="1"/>
</dbReference>
<evidence type="ECO:0000259" key="1">
    <source>
        <dbReference type="Pfam" id="PF02627"/>
    </source>
</evidence>
<sequence>MQPRIDFYAASPDALKAMIALETAVTKLPLEKTLIELVKLRASQINGCAFCVDMHTADARKGGETERRLYAVSVWRETPFFTPRERAALAWTESLTLLSETHAPDEDYAQLSAEFDAKEMVDLTVAITTINAWNRLAVGFRKMPQA</sequence>
<proteinExistence type="predicted"/>
<name>A0A5E7E2K4_PSEFL</name>
<dbReference type="RefSeq" id="WP_150805379.1">
    <property type="nucleotide sequence ID" value="NZ_CABVHY010000021.1"/>
</dbReference>
<gene>
    <name evidence="2" type="ORF">PS723_04043</name>
</gene>
<dbReference type="OrthoDB" id="9801997at2"/>
<feature type="domain" description="Carboxymuconolactone decarboxylase-like" evidence="1">
    <location>
        <begin position="12"/>
        <end position="93"/>
    </location>
</feature>
<dbReference type="Pfam" id="PF02627">
    <property type="entry name" value="CMD"/>
    <property type="match status" value="1"/>
</dbReference>
<dbReference type="InterPro" id="IPR029032">
    <property type="entry name" value="AhpD-like"/>
</dbReference>
<dbReference type="Gene3D" id="1.20.1290.10">
    <property type="entry name" value="AhpD-like"/>
    <property type="match status" value="1"/>
</dbReference>